<dbReference type="OrthoDB" id="3799697at2759"/>
<dbReference type="GeneID" id="19402517"/>
<reference evidence="2 3" key="1">
    <citation type="journal article" date="2012" name="PLoS Pathog.">
        <title>Diverse lifestyles and strategies of plant pathogenesis encoded in the genomes of eighteen Dothideomycetes fungi.</title>
        <authorList>
            <person name="Ohm R.A."/>
            <person name="Feau N."/>
            <person name="Henrissat B."/>
            <person name="Schoch C.L."/>
            <person name="Horwitz B.A."/>
            <person name="Barry K.W."/>
            <person name="Condon B.J."/>
            <person name="Copeland A.C."/>
            <person name="Dhillon B."/>
            <person name="Glaser F."/>
            <person name="Hesse C.N."/>
            <person name="Kosti I."/>
            <person name="LaButti K."/>
            <person name="Lindquist E.A."/>
            <person name="Lucas S."/>
            <person name="Salamov A.A."/>
            <person name="Bradshaw R.E."/>
            <person name="Ciuffetti L."/>
            <person name="Hamelin R.C."/>
            <person name="Kema G.H.J."/>
            <person name="Lawrence C."/>
            <person name="Scott J.A."/>
            <person name="Spatafora J.W."/>
            <person name="Turgeon B.G."/>
            <person name="de Wit P.J.G.M."/>
            <person name="Zhong S."/>
            <person name="Goodwin S.B."/>
            <person name="Grigoriev I.V."/>
        </authorList>
    </citation>
    <scope>NUCLEOTIDE SEQUENCE [LARGE SCALE GENOMIC DNA]</scope>
    <source>
        <strain evidence="3">28A</strain>
    </source>
</reference>
<dbReference type="Proteomes" id="UP000016935">
    <property type="component" value="Unassembled WGS sequence"/>
</dbReference>
<evidence type="ECO:0000256" key="1">
    <source>
        <dbReference type="SAM" id="MobiDB-lite"/>
    </source>
</evidence>
<dbReference type="EMBL" id="KB908833">
    <property type="protein sequence ID" value="EOA83512.1"/>
    <property type="molecule type" value="Genomic_DNA"/>
</dbReference>
<feature type="compositionally biased region" description="Polar residues" evidence="1">
    <location>
        <begin position="1"/>
        <end position="33"/>
    </location>
</feature>
<sequence>MSSQNTSIQTTGTSNGSTVASSPATEPSHTVQLSEAALREHNANDALNEQHWAAEEKRRKERLQQAAKELGFELDALGFER</sequence>
<feature type="region of interest" description="Disordered" evidence="1">
    <location>
        <begin position="1"/>
        <end position="60"/>
    </location>
</feature>
<reference evidence="2 3" key="2">
    <citation type="journal article" date="2013" name="PLoS Genet.">
        <title>Comparative genome structure, secondary metabolite, and effector coding capacity across Cochliobolus pathogens.</title>
        <authorList>
            <person name="Condon B.J."/>
            <person name="Leng Y."/>
            <person name="Wu D."/>
            <person name="Bushley K.E."/>
            <person name="Ohm R.A."/>
            <person name="Otillar R."/>
            <person name="Martin J."/>
            <person name="Schackwitz W."/>
            <person name="Grimwood J."/>
            <person name="MohdZainudin N."/>
            <person name="Xue C."/>
            <person name="Wang R."/>
            <person name="Manning V.A."/>
            <person name="Dhillon B."/>
            <person name="Tu Z.J."/>
            <person name="Steffenson B.J."/>
            <person name="Salamov A."/>
            <person name="Sun H."/>
            <person name="Lowry S."/>
            <person name="LaButti K."/>
            <person name="Han J."/>
            <person name="Copeland A."/>
            <person name="Lindquist E."/>
            <person name="Barry K."/>
            <person name="Schmutz J."/>
            <person name="Baker S.E."/>
            <person name="Ciuffetti L.M."/>
            <person name="Grigoriev I.V."/>
            <person name="Zhong S."/>
            <person name="Turgeon B.G."/>
        </authorList>
    </citation>
    <scope>NUCLEOTIDE SEQUENCE [LARGE SCALE GENOMIC DNA]</scope>
    <source>
        <strain evidence="3">28A</strain>
    </source>
</reference>
<gene>
    <name evidence="2" type="ORF">SETTUDRAFT_22210</name>
</gene>
<proteinExistence type="predicted"/>
<dbReference type="HOGENOM" id="CLU_2575357_0_0_1"/>
<organism evidence="2 3">
    <name type="scientific">Exserohilum turcicum (strain 28A)</name>
    <name type="common">Northern leaf blight fungus</name>
    <name type="synonym">Setosphaeria turcica</name>
    <dbReference type="NCBI Taxonomy" id="671987"/>
    <lineage>
        <taxon>Eukaryota</taxon>
        <taxon>Fungi</taxon>
        <taxon>Dikarya</taxon>
        <taxon>Ascomycota</taxon>
        <taxon>Pezizomycotina</taxon>
        <taxon>Dothideomycetes</taxon>
        <taxon>Pleosporomycetidae</taxon>
        <taxon>Pleosporales</taxon>
        <taxon>Pleosporineae</taxon>
        <taxon>Pleosporaceae</taxon>
        <taxon>Exserohilum</taxon>
    </lineage>
</organism>
<keyword evidence="3" id="KW-1185">Reference proteome</keyword>
<dbReference type="RefSeq" id="XP_008028747.1">
    <property type="nucleotide sequence ID" value="XM_008030556.1"/>
</dbReference>
<evidence type="ECO:0000313" key="2">
    <source>
        <dbReference type="EMBL" id="EOA83512.1"/>
    </source>
</evidence>
<name>R0K567_EXST2</name>
<dbReference type="AlphaFoldDB" id="R0K567"/>
<accession>R0K567</accession>
<evidence type="ECO:0000313" key="3">
    <source>
        <dbReference type="Proteomes" id="UP000016935"/>
    </source>
</evidence>
<protein>
    <submittedName>
        <fullName evidence="2">Uncharacterized protein</fullName>
    </submittedName>
</protein>